<feature type="transmembrane region" description="Helical" evidence="6">
    <location>
        <begin position="286"/>
        <end position="307"/>
    </location>
</feature>
<name>E8MXL2_ANATU</name>
<keyword evidence="2" id="KW-1003">Cell membrane</keyword>
<feature type="transmembrane region" description="Helical" evidence="6">
    <location>
        <begin position="6"/>
        <end position="26"/>
    </location>
</feature>
<feature type="transmembrane region" description="Helical" evidence="6">
    <location>
        <begin position="107"/>
        <end position="128"/>
    </location>
</feature>
<dbReference type="PANTHER" id="PTHR35007:SF2">
    <property type="entry name" value="PILUS ASSEMBLE PROTEIN"/>
    <property type="match status" value="1"/>
</dbReference>
<dbReference type="InterPro" id="IPR042094">
    <property type="entry name" value="T2SS_GspF_sf"/>
</dbReference>
<evidence type="ECO:0000256" key="2">
    <source>
        <dbReference type="ARBA" id="ARBA00022475"/>
    </source>
</evidence>
<keyword evidence="3 6" id="KW-0812">Transmembrane</keyword>
<dbReference type="PANTHER" id="PTHR35007">
    <property type="entry name" value="INTEGRAL MEMBRANE PROTEIN-RELATED"/>
    <property type="match status" value="1"/>
</dbReference>
<evidence type="ECO:0000313" key="8">
    <source>
        <dbReference type="EMBL" id="BAJ64093.1"/>
    </source>
</evidence>
<evidence type="ECO:0000256" key="6">
    <source>
        <dbReference type="SAM" id="Phobius"/>
    </source>
</evidence>
<gene>
    <name evidence="8" type="ordered locus">ANT_20670</name>
</gene>
<dbReference type="OrthoDB" id="9810662at2"/>
<dbReference type="InterPro" id="IPR018076">
    <property type="entry name" value="T2SS_GspF_dom"/>
</dbReference>
<dbReference type="InParanoid" id="E8MXL2"/>
<organism evidence="8 9">
    <name type="scientific">Anaerolinea thermophila (strain DSM 14523 / JCM 11388 / NBRC 100420 / UNI-1)</name>
    <dbReference type="NCBI Taxonomy" id="926569"/>
    <lineage>
        <taxon>Bacteria</taxon>
        <taxon>Bacillati</taxon>
        <taxon>Chloroflexota</taxon>
        <taxon>Anaerolineae</taxon>
        <taxon>Anaerolineales</taxon>
        <taxon>Anaerolineaceae</taxon>
        <taxon>Anaerolinea</taxon>
    </lineage>
</organism>
<keyword evidence="4 6" id="KW-1133">Transmembrane helix</keyword>
<evidence type="ECO:0000313" key="9">
    <source>
        <dbReference type="Proteomes" id="UP000008922"/>
    </source>
</evidence>
<feature type="domain" description="Type II secretion system protein GspF" evidence="7">
    <location>
        <begin position="177"/>
        <end position="302"/>
    </location>
</feature>
<accession>E8MXL2</accession>
<keyword evidence="5 6" id="KW-0472">Membrane</keyword>
<dbReference type="GO" id="GO:0005886">
    <property type="term" value="C:plasma membrane"/>
    <property type="evidence" value="ECO:0007669"/>
    <property type="project" value="UniProtKB-SubCell"/>
</dbReference>
<dbReference type="Gene3D" id="1.20.81.30">
    <property type="entry name" value="Type II secretion system (T2SS), domain F"/>
    <property type="match status" value="1"/>
</dbReference>
<dbReference type="STRING" id="926569.ANT_20670"/>
<evidence type="ECO:0000256" key="5">
    <source>
        <dbReference type="ARBA" id="ARBA00023136"/>
    </source>
</evidence>
<dbReference type="eggNOG" id="COG2064">
    <property type="taxonomic scope" value="Bacteria"/>
</dbReference>
<proteinExistence type="predicted"/>
<evidence type="ECO:0000256" key="4">
    <source>
        <dbReference type="ARBA" id="ARBA00022989"/>
    </source>
</evidence>
<protein>
    <submittedName>
        <fullName evidence="8">Bacterial type II secretion system protein</fullName>
    </submittedName>
</protein>
<dbReference type="Pfam" id="PF00482">
    <property type="entry name" value="T2SSF"/>
    <property type="match status" value="1"/>
</dbReference>
<evidence type="ECO:0000259" key="7">
    <source>
        <dbReference type="Pfam" id="PF00482"/>
    </source>
</evidence>
<evidence type="ECO:0000256" key="3">
    <source>
        <dbReference type="ARBA" id="ARBA00022692"/>
    </source>
</evidence>
<dbReference type="KEGG" id="atm:ANT_20670"/>
<reference evidence="8 9" key="1">
    <citation type="submission" date="2010-12" db="EMBL/GenBank/DDBJ databases">
        <title>Whole genome sequence of Anaerolinea thermophila UNI-1.</title>
        <authorList>
            <person name="Narita-Yamada S."/>
            <person name="Kishi E."/>
            <person name="Watanabe Y."/>
            <person name="Takasaki K."/>
            <person name="Ankai A."/>
            <person name="Oguchi A."/>
            <person name="Fukui S."/>
            <person name="Takahashi M."/>
            <person name="Yashiro I."/>
            <person name="Hosoyama A."/>
            <person name="Sekiguchi Y."/>
            <person name="Hanada S."/>
            <person name="Fujita N."/>
        </authorList>
    </citation>
    <scope>NUCLEOTIDE SEQUENCE [LARGE SCALE GENOMIC DNA]</scope>
    <source>
        <strain evidence="9">DSM 14523 / JCM 11388 / NBRC 100420 / UNI-1</strain>
    </source>
</reference>
<dbReference type="Proteomes" id="UP000008922">
    <property type="component" value="Chromosome"/>
</dbReference>
<dbReference type="RefSeq" id="WP_013560463.1">
    <property type="nucleotide sequence ID" value="NC_014960.1"/>
</dbReference>
<evidence type="ECO:0000256" key="1">
    <source>
        <dbReference type="ARBA" id="ARBA00004651"/>
    </source>
</evidence>
<dbReference type="AlphaFoldDB" id="E8MXL2"/>
<dbReference type="HOGENOM" id="CLU_056917_4_0_0"/>
<comment type="subcellular location">
    <subcellularLocation>
        <location evidence="1">Cell membrane</location>
        <topology evidence="1">Multi-pass membrane protein</topology>
    </subcellularLocation>
</comment>
<keyword evidence="9" id="KW-1185">Reference proteome</keyword>
<feature type="transmembrane region" description="Helical" evidence="6">
    <location>
        <begin position="140"/>
        <end position="158"/>
    </location>
</feature>
<sequence length="319" mass="35485">MNLITIIIGVVGLVVIGAGALVYIGLRNPTSADDRLLQQRLEEFNQRGEQVDLEKIELSLPFSERVIFPMARKLGEIAVRFTPQNAMQDINRKLELAGNPGKLDATVFLALQFIAGGFFGAVLFLAMYFGQSNWPFGQKFLVVLGGTLLGFFFPQIWLTSKISRRQKEIRKSMPDALDLLTICVEAGLGFDAAMAKVAEKWESELSLAFARVIQEIQLGKTRRDALRDMAERIGIPEMTSFVAAVIQSEQLGVSMAKVLRIQSDQMRVRRRQAAEEEAHKAPVKMLIPMALLIFPSLMIVLMTPAALRLMNSALAGMFR</sequence>
<dbReference type="EMBL" id="AP012029">
    <property type="protein sequence ID" value="BAJ64093.1"/>
    <property type="molecule type" value="Genomic_DNA"/>
</dbReference>